<evidence type="ECO:0000313" key="2">
    <source>
        <dbReference type="Proteomes" id="UP001162085"/>
    </source>
</evidence>
<proteinExistence type="predicted"/>
<organism evidence="1 2">
    <name type="scientific">Saccharomyces uvarum</name>
    <name type="common">Yeast</name>
    <name type="synonym">Saccharomyces bayanus var. uvarum</name>
    <dbReference type="NCBI Taxonomy" id="230603"/>
    <lineage>
        <taxon>Eukaryota</taxon>
        <taxon>Fungi</taxon>
        <taxon>Dikarya</taxon>
        <taxon>Ascomycota</taxon>
        <taxon>Saccharomycotina</taxon>
        <taxon>Saccharomycetes</taxon>
        <taxon>Saccharomycetales</taxon>
        <taxon>Saccharomycetaceae</taxon>
        <taxon>Saccharomyces</taxon>
    </lineage>
</organism>
<name>A0ABN8WX90_SACUV</name>
<keyword evidence="2" id="KW-1185">Reference proteome</keyword>
<accession>A0ABN8WX90</accession>
<sequence>MFLYKICGFFRKSMHNPISALCASNLASFVAKKLKIRRKQRIREVNVGQGKQKMADLSIADDDDILGMFFDEEFVPHAFVDILLTNALDEDEIQTQSISSSLLTRLDFYTKNLTKELENTIWNLDKLSQTLPMAWAPSRSSEESDKDDLSVYSTESLRSSKLEYYLDTLGSAVRALETGMKNVVEKIDEIDQQKDENNYVRRQLQSLVLIKERIEKTIYYLEQIKTIMNISKTKESVNAANVGKDISISDFRTSLRALENTIDESLTLTSGNEAKNQKNTDLIERIDSLSELKTLFKGLDKFFAEYVTFSESIKLKAQSYLATKDIDEELIS</sequence>
<dbReference type="Gene3D" id="6.10.250.2790">
    <property type="match status" value="1"/>
</dbReference>
<gene>
    <name evidence="1" type="primary">SUVZ07G2390</name>
    <name evidence="1" type="ORF">SUVZ_07G2390</name>
</gene>
<reference evidence="1" key="1">
    <citation type="submission" date="2022-10" db="EMBL/GenBank/DDBJ databases">
        <authorList>
            <person name="Byrne P K."/>
        </authorList>
    </citation>
    <scope>NUCLEOTIDE SEQUENCE</scope>
    <source>
        <strain evidence="1">ZP964</strain>
    </source>
</reference>
<dbReference type="Proteomes" id="UP001162085">
    <property type="component" value="Chromosome 7"/>
</dbReference>
<dbReference type="EMBL" id="OX365934">
    <property type="protein sequence ID" value="CAI4063207.1"/>
    <property type="molecule type" value="Genomic_DNA"/>
</dbReference>
<protein>
    <submittedName>
        <fullName evidence="1">Uncharacterized protein</fullName>
    </submittedName>
</protein>
<evidence type="ECO:0000313" key="1">
    <source>
        <dbReference type="EMBL" id="CAI4063207.1"/>
    </source>
</evidence>